<feature type="signal peptide" evidence="1">
    <location>
        <begin position="1"/>
        <end position="16"/>
    </location>
</feature>
<name>A0ABP1CRC0_9APHY</name>
<sequence length="254" mass="26026">MKSFLVISVLASVALAQNSASSLIPTGISQGCSQFLTTLNNDASLASCTGPIISATSQVLAGNSSSTSTGNIRGKLADFYSNCGAELTTSRNEDVADLYDALYTLAPLKKALCAKDDSGAYCATQNPSSTSVSSLYTETDSAGQTVFKLKPDGFKTSNLAFLFLNSATDSTKLCNSCTRSILTAYVSFESNAPYASGLGQSPILGGAVQAAGSLSDGIISSSDARRSVGAQAGGLVALFLGEWGEGGKGVLVWW</sequence>
<evidence type="ECO:0000256" key="1">
    <source>
        <dbReference type="SAM" id="SignalP"/>
    </source>
</evidence>
<feature type="chain" id="PRO_5045865371" evidence="1">
    <location>
        <begin position="17"/>
        <end position="254"/>
    </location>
</feature>
<dbReference type="EMBL" id="OZ037953">
    <property type="protein sequence ID" value="CAL1698241.1"/>
    <property type="molecule type" value="Genomic_DNA"/>
</dbReference>
<protein>
    <submittedName>
        <fullName evidence="2">Uncharacterized protein</fullName>
    </submittedName>
</protein>
<dbReference type="Proteomes" id="UP001497453">
    <property type="component" value="Chromosome 10"/>
</dbReference>
<gene>
    <name evidence="2" type="ORF">GFSPODELE1_LOCUS2064</name>
</gene>
<organism evidence="2 3">
    <name type="scientific">Somion occarium</name>
    <dbReference type="NCBI Taxonomy" id="3059160"/>
    <lineage>
        <taxon>Eukaryota</taxon>
        <taxon>Fungi</taxon>
        <taxon>Dikarya</taxon>
        <taxon>Basidiomycota</taxon>
        <taxon>Agaricomycotina</taxon>
        <taxon>Agaricomycetes</taxon>
        <taxon>Polyporales</taxon>
        <taxon>Cerrenaceae</taxon>
        <taxon>Somion</taxon>
    </lineage>
</organism>
<keyword evidence="3" id="KW-1185">Reference proteome</keyword>
<dbReference type="PROSITE" id="PS51257">
    <property type="entry name" value="PROKAR_LIPOPROTEIN"/>
    <property type="match status" value="1"/>
</dbReference>
<evidence type="ECO:0000313" key="3">
    <source>
        <dbReference type="Proteomes" id="UP001497453"/>
    </source>
</evidence>
<evidence type="ECO:0000313" key="2">
    <source>
        <dbReference type="EMBL" id="CAL1698241.1"/>
    </source>
</evidence>
<reference evidence="3" key="1">
    <citation type="submission" date="2024-04" db="EMBL/GenBank/DDBJ databases">
        <authorList>
            <person name="Shaw F."/>
            <person name="Minotto A."/>
        </authorList>
    </citation>
    <scope>NUCLEOTIDE SEQUENCE [LARGE SCALE GENOMIC DNA]</scope>
</reference>
<accession>A0ABP1CRC0</accession>
<proteinExistence type="predicted"/>
<keyword evidence="1" id="KW-0732">Signal</keyword>